<dbReference type="InterPro" id="IPR001787">
    <property type="entry name" value="Ribosomal_bL21"/>
</dbReference>
<dbReference type="SUPFAM" id="SSF141091">
    <property type="entry name" value="L21p-like"/>
    <property type="match status" value="1"/>
</dbReference>
<proteinExistence type="inferred from homology"/>
<dbReference type="GO" id="GO:0005840">
    <property type="term" value="C:ribosome"/>
    <property type="evidence" value="ECO:0007669"/>
    <property type="project" value="UniProtKB-KW"/>
</dbReference>
<comment type="subunit">
    <text evidence="4">Part of the 50S ribosomal subunit. Contacts protein L20.</text>
</comment>
<gene>
    <name evidence="4" type="primary">rplU</name>
    <name evidence="6" type="ORF">A2717_01270</name>
</gene>
<dbReference type="Pfam" id="PF00829">
    <property type="entry name" value="Ribosomal_L21p"/>
    <property type="match status" value="1"/>
</dbReference>
<evidence type="ECO:0000256" key="3">
    <source>
        <dbReference type="ARBA" id="ARBA00023274"/>
    </source>
</evidence>
<evidence type="ECO:0000256" key="1">
    <source>
        <dbReference type="ARBA" id="ARBA00008563"/>
    </source>
</evidence>
<name>A0A1F5N9C9_9BACT</name>
<dbReference type="Proteomes" id="UP000177610">
    <property type="component" value="Unassembled WGS sequence"/>
</dbReference>
<organism evidence="6 7">
    <name type="scientific">Candidatus Doudnabacteria bacterium RIFCSPHIGHO2_01_FULL_41_86</name>
    <dbReference type="NCBI Taxonomy" id="1817821"/>
    <lineage>
        <taxon>Bacteria</taxon>
        <taxon>Candidatus Doudnaibacteriota</taxon>
    </lineage>
</organism>
<dbReference type="GO" id="GO:0003735">
    <property type="term" value="F:structural constituent of ribosome"/>
    <property type="evidence" value="ECO:0007669"/>
    <property type="project" value="InterPro"/>
</dbReference>
<comment type="similarity">
    <text evidence="1 4 5">Belongs to the bacterial ribosomal protein bL21 family.</text>
</comment>
<comment type="caution">
    <text evidence="6">The sequence shown here is derived from an EMBL/GenBank/DDBJ whole genome shotgun (WGS) entry which is preliminary data.</text>
</comment>
<keyword evidence="4 5" id="KW-0694">RNA-binding</keyword>
<keyword evidence="3 4" id="KW-0687">Ribonucleoprotein</keyword>
<evidence type="ECO:0000256" key="2">
    <source>
        <dbReference type="ARBA" id="ARBA00022980"/>
    </source>
</evidence>
<evidence type="ECO:0000313" key="6">
    <source>
        <dbReference type="EMBL" id="OGE74162.1"/>
    </source>
</evidence>
<keyword evidence="2 4" id="KW-0689">Ribosomal protein</keyword>
<dbReference type="PANTHER" id="PTHR21349:SF0">
    <property type="entry name" value="LARGE RIBOSOMAL SUBUNIT PROTEIN BL21M"/>
    <property type="match status" value="1"/>
</dbReference>
<dbReference type="InterPro" id="IPR036164">
    <property type="entry name" value="bL21-like_sf"/>
</dbReference>
<accession>A0A1F5N9C9</accession>
<dbReference type="GO" id="GO:0005737">
    <property type="term" value="C:cytoplasm"/>
    <property type="evidence" value="ECO:0007669"/>
    <property type="project" value="UniProtKB-ARBA"/>
</dbReference>
<dbReference type="HAMAP" id="MF_01363">
    <property type="entry name" value="Ribosomal_bL21"/>
    <property type="match status" value="1"/>
</dbReference>
<dbReference type="NCBIfam" id="TIGR00061">
    <property type="entry name" value="L21"/>
    <property type="match status" value="1"/>
</dbReference>
<dbReference type="GO" id="GO:0019843">
    <property type="term" value="F:rRNA binding"/>
    <property type="evidence" value="ECO:0007669"/>
    <property type="project" value="UniProtKB-UniRule"/>
</dbReference>
<reference evidence="6 7" key="1">
    <citation type="journal article" date="2016" name="Nat. Commun.">
        <title>Thousands of microbial genomes shed light on interconnected biogeochemical processes in an aquifer system.</title>
        <authorList>
            <person name="Anantharaman K."/>
            <person name="Brown C.T."/>
            <person name="Hug L.A."/>
            <person name="Sharon I."/>
            <person name="Castelle C.J."/>
            <person name="Probst A.J."/>
            <person name="Thomas B.C."/>
            <person name="Singh A."/>
            <person name="Wilkins M.J."/>
            <person name="Karaoz U."/>
            <person name="Brodie E.L."/>
            <person name="Williams K.H."/>
            <person name="Hubbard S.S."/>
            <person name="Banfield J.F."/>
        </authorList>
    </citation>
    <scope>NUCLEOTIDE SEQUENCE [LARGE SCALE GENOMIC DNA]</scope>
</reference>
<dbReference type="GO" id="GO:1990904">
    <property type="term" value="C:ribonucleoprotein complex"/>
    <property type="evidence" value="ECO:0007669"/>
    <property type="project" value="UniProtKB-KW"/>
</dbReference>
<dbReference type="STRING" id="1817821.A2717_01270"/>
<protein>
    <recommendedName>
        <fullName evidence="4">Large ribosomal subunit protein bL21</fullName>
    </recommendedName>
</protein>
<keyword evidence="4 5" id="KW-0699">rRNA-binding</keyword>
<comment type="function">
    <text evidence="4 5">This protein binds to 23S rRNA in the presence of protein L20.</text>
</comment>
<dbReference type="AlphaFoldDB" id="A0A1F5N9C9"/>
<dbReference type="InterPro" id="IPR028909">
    <property type="entry name" value="bL21-like"/>
</dbReference>
<evidence type="ECO:0000256" key="5">
    <source>
        <dbReference type="RuleBase" id="RU000562"/>
    </source>
</evidence>
<sequence length="102" mass="11378">MQAVIETGGKQYLVSPKDKLIIEKLTAQEGDTVTFDKVLLVASDDSVNLGKPYLSGAKVTGKVLKQQKGEKLVVFKYRAKSRYRRKTGHRQQQTVVEIQSIA</sequence>
<evidence type="ECO:0000313" key="7">
    <source>
        <dbReference type="Proteomes" id="UP000177610"/>
    </source>
</evidence>
<dbReference type="GO" id="GO:0006412">
    <property type="term" value="P:translation"/>
    <property type="evidence" value="ECO:0007669"/>
    <property type="project" value="UniProtKB-UniRule"/>
</dbReference>
<dbReference type="PANTHER" id="PTHR21349">
    <property type="entry name" value="50S RIBOSOMAL PROTEIN L21"/>
    <property type="match status" value="1"/>
</dbReference>
<dbReference type="EMBL" id="MFEH01000001">
    <property type="protein sequence ID" value="OGE74162.1"/>
    <property type="molecule type" value="Genomic_DNA"/>
</dbReference>
<evidence type="ECO:0000256" key="4">
    <source>
        <dbReference type="HAMAP-Rule" id="MF_01363"/>
    </source>
</evidence>